<evidence type="ECO:0000313" key="2">
    <source>
        <dbReference type="EMBL" id="TEY49951.1"/>
    </source>
</evidence>
<keyword evidence="3" id="KW-1185">Reference proteome</keyword>
<accession>A0A4Y8CY09</accession>
<sequence length="297" mass="33987">MKQPTINNLFTTNVPIQSRVPLTQLSTPSINSKIPSANSKTLQSIVTIHNNGKNSGVYFHLFQSAANKSIHHNHLYIGEASGHKGSSGRRSNHQKELDSKKENRSSSYHYNVFRTTPRISTWGILFLIPDLEGKDIDNNEQMWSDECRSEVCIISYLEEAIFTGIFDAYNRSAGIDLGKICMFGGNLSWSGACTHSSLTDGVRTATSAEMRRLRLVNHTQRYREALNADQPRKQEHLAKRKKLRAEWSEKKQEDEKAKRKVRDARPGIKNHQNQLRREKGADFPEWKLEANKKRRKD</sequence>
<organism evidence="2 3">
    <name type="scientific">Botryotinia calthae</name>
    <dbReference type="NCBI Taxonomy" id="38488"/>
    <lineage>
        <taxon>Eukaryota</taxon>
        <taxon>Fungi</taxon>
        <taxon>Dikarya</taxon>
        <taxon>Ascomycota</taxon>
        <taxon>Pezizomycotina</taxon>
        <taxon>Leotiomycetes</taxon>
        <taxon>Helotiales</taxon>
        <taxon>Sclerotiniaceae</taxon>
        <taxon>Botryotinia</taxon>
    </lineage>
</organism>
<feature type="compositionally biased region" description="Basic and acidic residues" evidence="1">
    <location>
        <begin position="93"/>
        <end position="103"/>
    </location>
</feature>
<feature type="region of interest" description="Disordered" evidence="1">
    <location>
        <begin position="242"/>
        <end position="297"/>
    </location>
</feature>
<reference evidence="2 3" key="1">
    <citation type="submission" date="2017-11" db="EMBL/GenBank/DDBJ databases">
        <title>Comparative genomics of Botrytis spp.</title>
        <authorList>
            <person name="Valero-Jimenez C.A."/>
            <person name="Tapia P."/>
            <person name="Veloso J."/>
            <person name="Silva-Moreno E."/>
            <person name="Staats M."/>
            <person name="Valdes J.H."/>
            <person name="Van Kan J.A.L."/>
        </authorList>
    </citation>
    <scope>NUCLEOTIDE SEQUENCE [LARGE SCALE GENOMIC DNA]</scope>
    <source>
        <strain evidence="2 3">MUCL2830</strain>
    </source>
</reference>
<feature type="region of interest" description="Disordered" evidence="1">
    <location>
        <begin position="81"/>
        <end position="103"/>
    </location>
</feature>
<feature type="compositionally biased region" description="Basic and acidic residues" evidence="1">
    <location>
        <begin position="244"/>
        <end position="257"/>
    </location>
</feature>
<dbReference type="EMBL" id="PHWZ01000280">
    <property type="protein sequence ID" value="TEY49951.1"/>
    <property type="molecule type" value="Genomic_DNA"/>
</dbReference>
<name>A0A4Y8CY09_9HELO</name>
<evidence type="ECO:0000313" key="3">
    <source>
        <dbReference type="Proteomes" id="UP000297299"/>
    </source>
</evidence>
<evidence type="ECO:0000256" key="1">
    <source>
        <dbReference type="SAM" id="MobiDB-lite"/>
    </source>
</evidence>
<feature type="compositionally biased region" description="Basic and acidic residues" evidence="1">
    <location>
        <begin position="275"/>
        <end position="291"/>
    </location>
</feature>
<gene>
    <name evidence="2" type="ORF">BOTCAL_0281g00090</name>
</gene>
<comment type="caution">
    <text evidence="2">The sequence shown here is derived from an EMBL/GenBank/DDBJ whole genome shotgun (WGS) entry which is preliminary data.</text>
</comment>
<evidence type="ECO:0008006" key="4">
    <source>
        <dbReference type="Google" id="ProtNLM"/>
    </source>
</evidence>
<proteinExistence type="predicted"/>
<dbReference type="AlphaFoldDB" id="A0A4Y8CY09"/>
<dbReference type="OrthoDB" id="5422357at2759"/>
<dbReference type="Proteomes" id="UP000297299">
    <property type="component" value="Unassembled WGS sequence"/>
</dbReference>
<protein>
    <recommendedName>
        <fullName evidence="4">GIY-YIG domain-containing protein</fullName>
    </recommendedName>
</protein>